<evidence type="ECO:0000259" key="4">
    <source>
        <dbReference type="PROSITE" id="PS50934"/>
    </source>
</evidence>
<evidence type="ECO:0000256" key="1">
    <source>
        <dbReference type="ARBA" id="ARBA00023125"/>
    </source>
</evidence>
<dbReference type="PANTHER" id="PTHR10410">
    <property type="entry name" value="EUKARYOTIC TRANSLATION INITIATION FACTOR 3 -RELATED"/>
    <property type="match status" value="1"/>
</dbReference>
<dbReference type="Gene3D" id="1.10.10.10">
    <property type="entry name" value="Winged helix-like DNA-binding domain superfamily/Winged helix DNA-binding domain"/>
    <property type="match status" value="1"/>
</dbReference>
<dbReference type="GO" id="GO:0008237">
    <property type="term" value="F:metallopeptidase activity"/>
    <property type="evidence" value="ECO:0007669"/>
    <property type="project" value="InterPro"/>
</dbReference>
<name>A0A9W8BFI7_9FUNG</name>
<keyword evidence="1" id="KW-0238">DNA-binding</keyword>
<gene>
    <name evidence="5" type="ORF">H4R26_004790</name>
</gene>
<dbReference type="GO" id="GO:0010468">
    <property type="term" value="P:regulation of gene expression"/>
    <property type="evidence" value="ECO:0007669"/>
    <property type="project" value="UniProtKB-ARBA"/>
</dbReference>
<accession>A0A9W8BFI7</accession>
<organism evidence="5 6">
    <name type="scientific">Coemansia thaxteri</name>
    <dbReference type="NCBI Taxonomy" id="2663907"/>
    <lineage>
        <taxon>Eukaryota</taxon>
        <taxon>Fungi</taxon>
        <taxon>Fungi incertae sedis</taxon>
        <taxon>Zoopagomycota</taxon>
        <taxon>Kickxellomycotina</taxon>
        <taxon>Kickxellomycetes</taxon>
        <taxon>Kickxellales</taxon>
        <taxon>Kickxellaceae</taxon>
        <taxon>Coemansia</taxon>
    </lineage>
</organism>
<feature type="compositionally biased region" description="Acidic residues" evidence="2">
    <location>
        <begin position="133"/>
        <end position="143"/>
    </location>
</feature>
<dbReference type="InterPro" id="IPR050242">
    <property type="entry name" value="JAMM_MPN+_peptidase_M67A"/>
</dbReference>
<dbReference type="AlphaFoldDB" id="A0A9W8BFI7"/>
<feature type="region of interest" description="Disordered" evidence="2">
    <location>
        <begin position="106"/>
        <end position="148"/>
    </location>
</feature>
<evidence type="ECO:0000313" key="5">
    <source>
        <dbReference type="EMBL" id="KAJ2000058.1"/>
    </source>
</evidence>
<reference evidence="5" key="1">
    <citation type="submission" date="2022-07" db="EMBL/GenBank/DDBJ databases">
        <title>Phylogenomic reconstructions and comparative analyses of Kickxellomycotina fungi.</title>
        <authorList>
            <person name="Reynolds N.K."/>
            <person name="Stajich J.E."/>
            <person name="Barry K."/>
            <person name="Grigoriev I.V."/>
            <person name="Crous P."/>
            <person name="Smith M.E."/>
        </authorList>
    </citation>
    <scope>NUCLEOTIDE SEQUENCE</scope>
    <source>
        <strain evidence="5">IMI 214461</strain>
    </source>
</reference>
<feature type="compositionally biased region" description="Gly residues" evidence="2">
    <location>
        <begin position="188"/>
        <end position="197"/>
    </location>
</feature>
<dbReference type="PROSITE" id="PS50249">
    <property type="entry name" value="MPN"/>
    <property type="match status" value="1"/>
</dbReference>
<feature type="domain" description="MPN" evidence="3">
    <location>
        <begin position="241"/>
        <end position="373"/>
    </location>
</feature>
<dbReference type="Gene3D" id="3.40.140.10">
    <property type="entry name" value="Cytidine Deaminase, domain 2"/>
    <property type="match status" value="1"/>
</dbReference>
<protein>
    <recommendedName>
        <fullName evidence="7">MPN domain-containing protein</fullName>
    </recommendedName>
</protein>
<keyword evidence="6" id="KW-1185">Reference proteome</keyword>
<dbReference type="InterPro" id="IPR009057">
    <property type="entry name" value="Homeodomain-like_sf"/>
</dbReference>
<dbReference type="Pfam" id="PF01398">
    <property type="entry name" value="JAB"/>
    <property type="match status" value="1"/>
</dbReference>
<dbReference type="GO" id="GO:0003677">
    <property type="term" value="F:DNA binding"/>
    <property type="evidence" value="ECO:0007669"/>
    <property type="project" value="UniProtKB-KW"/>
</dbReference>
<dbReference type="EMBL" id="JANBQF010000592">
    <property type="protein sequence ID" value="KAJ2000058.1"/>
    <property type="molecule type" value="Genomic_DNA"/>
</dbReference>
<feature type="region of interest" description="Disordered" evidence="2">
    <location>
        <begin position="183"/>
        <end position="214"/>
    </location>
</feature>
<comment type="caution">
    <text evidence="5">The sequence shown here is derived from an EMBL/GenBank/DDBJ whole genome shotgun (WGS) entry which is preliminary data.</text>
</comment>
<dbReference type="InterPro" id="IPR036388">
    <property type="entry name" value="WH-like_DNA-bd_sf"/>
</dbReference>
<dbReference type="SUPFAM" id="SSF46689">
    <property type="entry name" value="Homeodomain-like"/>
    <property type="match status" value="1"/>
</dbReference>
<dbReference type="Proteomes" id="UP001150907">
    <property type="component" value="Unassembled WGS sequence"/>
</dbReference>
<feature type="compositionally biased region" description="Polar residues" evidence="2">
    <location>
        <begin position="558"/>
        <end position="570"/>
    </location>
</feature>
<dbReference type="InterPro" id="IPR037518">
    <property type="entry name" value="MPN"/>
</dbReference>
<evidence type="ECO:0000256" key="2">
    <source>
        <dbReference type="SAM" id="MobiDB-lite"/>
    </source>
</evidence>
<dbReference type="InterPro" id="IPR000555">
    <property type="entry name" value="JAMM/MPN+_dom"/>
</dbReference>
<dbReference type="InterPro" id="IPR007526">
    <property type="entry name" value="SWIRM"/>
</dbReference>
<feature type="compositionally biased region" description="Basic residues" evidence="2">
    <location>
        <begin position="200"/>
        <end position="210"/>
    </location>
</feature>
<dbReference type="SUPFAM" id="SSF102712">
    <property type="entry name" value="JAB1/MPN domain"/>
    <property type="match status" value="1"/>
</dbReference>
<dbReference type="PROSITE" id="PS50934">
    <property type="entry name" value="SWIRM"/>
    <property type="match status" value="1"/>
</dbReference>
<dbReference type="OrthoDB" id="118550at2759"/>
<evidence type="ECO:0008006" key="7">
    <source>
        <dbReference type="Google" id="ProtNLM"/>
    </source>
</evidence>
<evidence type="ECO:0000313" key="6">
    <source>
        <dbReference type="Proteomes" id="UP001150907"/>
    </source>
</evidence>
<dbReference type="Pfam" id="PF04433">
    <property type="entry name" value="SWIRM"/>
    <property type="match status" value="1"/>
</dbReference>
<feature type="domain" description="SWIRM" evidence="4">
    <location>
        <begin position="10"/>
        <end position="108"/>
    </location>
</feature>
<sequence>MDPAADADAEAAPAPLFALDLSAVCDVERRACHEFFAGKANKTPERYMAIRNYMVQAWQSTQPQYLTKIRARAGLRNCGDVNAIGRVHTFLEGARVINVGAVARVHRQRPAPSATSASRRRRRLALGSGSSSEGEDEDEEEEELPVRRRRVRGGDGGWVYEDEHPGGHVIAHSVVERHADDAAYSVSDGGGSSGSDGGGKRRGKRRRRRGEARAAAYQAPSEFRLVPCCVFGAARQQPFAVQMTAAALALMDLHAHLMDTEVIGLLGGAYDASARVVRVDVAFPCNSTSTTTECEMDPASEVDARRVFARAARHVVGWFHSHPTFDAMPSVRDIHNQHAYQALCRRAADSVEPFVGAIVSPPAYEATAADYGVSDIRVFYAVESASASASGSRQQQPHAHGEEGPVVPYHLPYAVIARDVIPPGLISDMVRLIERHSASQHRADLARRFRRSEAMTVLEKLIISLRSHWDDAVRQQWDDAVSFRLRPLLQRHFCRGKKQPSHLGPAAPAPAEGALHEVADDLPLSADDGGDSSVDDVVAPDHRQPAARQASLDPPQQAPHNNAASQNVQA</sequence>
<evidence type="ECO:0000259" key="3">
    <source>
        <dbReference type="PROSITE" id="PS50249"/>
    </source>
</evidence>
<feature type="region of interest" description="Disordered" evidence="2">
    <location>
        <begin position="517"/>
        <end position="570"/>
    </location>
</feature>
<proteinExistence type="predicted"/>